<feature type="transmembrane region" description="Helical" evidence="2">
    <location>
        <begin position="202"/>
        <end position="221"/>
    </location>
</feature>
<feature type="coiled-coil region" evidence="1">
    <location>
        <begin position="29"/>
        <end position="56"/>
    </location>
</feature>
<protein>
    <submittedName>
        <fullName evidence="3">Uncharacterized protein</fullName>
    </submittedName>
</protein>
<keyword evidence="1" id="KW-0175">Coiled coil</keyword>
<name>A0AA92QBC0_RALSL</name>
<dbReference type="EMBL" id="CP051169">
    <property type="protein sequence ID" value="QOK96793.1"/>
    <property type="molecule type" value="Genomic_DNA"/>
</dbReference>
<reference evidence="4" key="1">
    <citation type="submission" date="2020-04" db="EMBL/GenBank/DDBJ databases">
        <title>Ralstonia solanacearum UW576, UW763, UW773, and UW774.</title>
        <authorList>
            <person name="Steidl O."/>
            <person name="Truchon A."/>
            <person name="Allen C."/>
        </authorList>
    </citation>
    <scope>NUCLEOTIDE SEQUENCE [LARGE SCALE GENOMIC DNA]</scope>
    <source>
        <strain evidence="4">UW774</strain>
    </source>
</reference>
<evidence type="ECO:0000313" key="4">
    <source>
        <dbReference type="Proteomes" id="UP000593970"/>
    </source>
</evidence>
<proteinExistence type="predicted"/>
<keyword evidence="2" id="KW-0472">Membrane</keyword>
<organism evidence="3 4">
    <name type="scientific">Ralstonia solanacearum</name>
    <name type="common">Pseudomonas solanacearum</name>
    <dbReference type="NCBI Taxonomy" id="305"/>
    <lineage>
        <taxon>Bacteria</taxon>
        <taxon>Pseudomonadati</taxon>
        <taxon>Pseudomonadota</taxon>
        <taxon>Betaproteobacteria</taxon>
        <taxon>Burkholderiales</taxon>
        <taxon>Burkholderiaceae</taxon>
        <taxon>Ralstonia</taxon>
        <taxon>Ralstonia solanacearum species complex</taxon>
    </lineage>
</organism>
<dbReference type="AlphaFoldDB" id="A0AA92QBC0"/>
<accession>A0AA92QBC0</accession>
<dbReference type="Proteomes" id="UP000593970">
    <property type="component" value="Chromosome"/>
</dbReference>
<sequence length="285" mass="32019">MEAVKQEFSGPVGDVAGRDIINNNYSHGRPLTKAERSELNKLVQQLENEYGELGWQTWKFLHRTIGVENIETMCLDHRSQAETILGLLLDRAKAEKAHAQLQQDYDQIAESLDIQDEDVKQLTVQVETLTRSNAAMQRLHQSATKTTARDKEVNELAEKLYQANRSCSDMQRRYELSRASLEESQSRYAAAVGSAISFRKRWLWSWGAIGVLTCLMVTLSYQTYKLRNTLRATEARLSVCEFEGKTYGVGSSVSGDAAAALKCVLGERGTPEWQAAGKPRNRAKT</sequence>
<keyword evidence="2" id="KW-1133">Transmembrane helix</keyword>
<evidence type="ECO:0000256" key="1">
    <source>
        <dbReference type="SAM" id="Coils"/>
    </source>
</evidence>
<evidence type="ECO:0000256" key="2">
    <source>
        <dbReference type="SAM" id="Phobius"/>
    </source>
</evidence>
<evidence type="ECO:0000313" key="3">
    <source>
        <dbReference type="EMBL" id="QOK96793.1"/>
    </source>
</evidence>
<keyword evidence="2" id="KW-0812">Transmembrane</keyword>
<gene>
    <name evidence="3" type="ORF">HF909_10345</name>
</gene>